<feature type="compositionally biased region" description="Basic and acidic residues" evidence="1">
    <location>
        <begin position="61"/>
        <end position="72"/>
    </location>
</feature>
<sequence length="72" mass="8202">MGRGKEPEQQLSNPLEAKKYRDEASGHTKNGNYERALASLDKSLGRKLSRISLQRPSHTGECQDDKRVRKHI</sequence>
<dbReference type="EMBL" id="CAVLEF010000005">
    <property type="protein sequence ID" value="CAK1544222.1"/>
    <property type="molecule type" value="Genomic_DNA"/>
</dbReference>
<feature type="compositionally biased region" description="Basic and acidic residues" evidence="1">
    <location>
        <begin position="16"/>
        <end position="26"/>
    </location>
</feature>
<comment type="caution">
    <text evidence="2">The sequence shown here is derived from an EMBL/GenBank/DDBJ whole genome shotgun (WGS) entry which is preliminary data.</text>
</comment>
<feature type="region of interest" description="Disordered" evidence="1">
    <location>
        <begin position="1"/>
        <end position="72"/>
    </location>
</feature>
<dbReference type="AlphaFoldDB" id="A0AAV1J700"/>
<evidence type="ECO:0000313" key="2">
    <source>
        <dbReference type="EMBL" id="CAK1544222.1"/>
    </source>
</evidence>
<reference evidence="2 3" key="1">
    <citation type="submission" date="2023-11" db="EMBL/GenBank/DDBJ databases">
        <authorList>
            <person name="Okamura Y."/>
        </authorList>
    </citation>
    <scope>NUCLEOTIDE SEQUENCE [LARGE SCALE GENOMIC DNA]</scope>
</reference>
<gene>
    <name evidence="2" type="ORF">LNINA_LOCUS3988</name>
</gene>
<accession>A0AAV1J700</accession>
<dbReference type="Proteomes" id="UP001497472">
    <property type="component" value="Unassembled WGS sequence"/>
</dbReference>
<organism evidence="2 3">
    <name type="scientific">Leptosia nina</name>
    <dbReference type="NCBI Taxonomy" id="320188"/>
    <lineage>
        <taxon>Eukaryota</taxon>
        <taxon>Metazoa</taxon>
        <taxon>Ecdysozoa</taxon>
        <taxon>Arthropoda</taxon>
        <taxon>Hexapoda</taxon>
        <taxon>Insecta</taxon>
        <taxon>Pterygota</taxon>
        <taxon>Neoptera</taxon>
        <taxon>Endopterygota</taxon>
        <taxon>Lepidoptera</taxon>
        <taxon>Glossata</taxon>
        <taxon>Ditrysia</taxon>
        <taxon>Papilionoidea</taxon>
        <taxon>Pieridae</taxon>
        <taxon>Pierinae</taxon>
        <taxon>Leptosia</taxon>
    </lineage>
</organism>
<keyword evidence="3" id="KW-1185">Reference proteome</keyword>
<protein>
    <submittedName>
        <fullName evidence="2">Uncharacterized protein</fullName>
    </submittedName>
</protein>
<evidence type="ECO:0000256" key="1">
    <source>
        <dbReference type="SAM" id="MobiDB-lite"/>
    </source>
</evidence>
<proteinExistence type="predicted"/>
<evidence type="ECO:0000313" key="3">
    <source>
        <dbReference type="Proteomes" id="UP001497472"/>
    </source>
</evidence>
<name>A0AAV1J700_9NEOP</name>